<reference evidence="2 3" key="1">
    <citation type="submission" date="2018-05" db="EMBL/GenBank/DDBJ databases">
        <title>Genomic Encyclopedia of Type Strains, Phase IV (KMG-IV): sequencing the most valuable type-strain genomes for metagenomic binning, comparative biology and taxonomic classification.</title>
        <authorList>
            <person name="Goeker M."/>
        </authorList>
    </citation>
    <scope>NUCLEOTIDE SEQUENCE [LARGE SCALE GENOMIC DNA]</scope>
    <source>
        <strain evidence="2 3">DSM 44704</strain>
    </source>
</reference>
<keyword evidence="3" id="KW-1185">Reference proteome</keyword>
<dbReference type="EMBL" id="QJKF01000003">
    <property type="protein sequence ID" value="PXX67075.1"/>
    <property type="molecule type" value="Genomic_DNA"/>
</dbReference>
<evidence type="ECO:0000313" key="3">
    <source>
        <dbReference type="Proteomes" id="UP000247569"/>
    </source>
</evidence>
<protein>
    <submittedName>
        <fullName evidence="2">Luciferase-like monooxygenase</fullName>
    </submittedName>
</protein>
<dbReference type="RefSeq" id="WP_040730228.1">
    <property type="nucleotide sequence ID" value="NZ_QJKF01000003.1"/>
</dbReference>
<dbReference type="InterPro" id="IPR050564">
    <property type="entry name" value="F420-G6PD/mer"/>
</dbReference>
<dbReference type="Pfam" id="PF00296">
    <property type="entry name" value="Bac_luciferase"/>
    <property type="match status" value="1"/>
</dbReference>
<name>A0A318KBA3_9NOCA</name>
<evidence type="ECO:0000259" key="1">
    <source>
        <dbReference type="Pfam" id="PF00296"/>
    </source>
</evidence>
<organism evidence="2 3">
    <name type="scientific">Nocardia tenerifensis</name>
    <dbReference type="NCBI Taxonomy" id="228006"/>
    <lineage>
        <taxon>Bacteria</taxon>
        <taxon>Bacillati</taxon>
        <taxon>Actinomycetota</taxon>
        <taxon>Actinomycetes</taxon>
        <taxon>Mycobacteriales</taxon>
        <taxon>Nocardiaceae</taxon>
        <taxon>Nocardia</taxon>
    </lineage>
</organism>
<proteinExistence type="predicted"/>
<dbReference type="InterPro" id="IPR011251">
    <property type="entry name" value="Luciferase-like_dom"/>
</dbReference>
<feature type="domain" description="Luciferase-like" evidence="1">
    <location>
        <begin position="24"/>
        <end position="188"/>
    </location>
</feature>
<dbReference type="InterPro" id="IPR036661">
    <property type="entry name" value="Luciferase-like_sf"/>
</dbReference>
<dbReference type="SUPFAM" id="SSF51679">
    <property type="entry name" value="Bacterial luciferase-like"/>
    <property type="match status" value="1"/>
</dbReference>
<keyword evidence="2" id="KW-0503">Monooxygenase</keyword>
<dbReference type="Gene3D" id="3.20.20.30">
    <property type="entry name" value="Luciferase-like domain"/>
    <property type="match status" value="2"/>
</dbReference>
<keyword evidence="2" id="KW-0560">Oxidoreductase</keyword>
<accession>A0A318KBA3</accession>
<dbReference type="Proteomes" id="UP000247569">
    <property type="component" value="Unassembled WGS sequence"/>
</dbReference>
<comment type="caution">
    <text evidence="2">The sequence shown here is derived from an EMBL/GenBank/DDBJ whole genome shotgun (WGS) entry which is preliminary data.</text>
</comment>
<dbReference type="PANTHER" id="PTHR43244">
    <property type="match status" value="1"/>
</dbReference>
<dbReference type="GO" id="GO:0004497">
    <property type="term" value="F:monooxygenase activity"/>
    <property type="evidence" value="ECO:0007669"/>
    <property type="project" value="UniProtKB-KW"/>
</dbReference>
<evidence type="ECO:0000313" key="2">
    <source>
        <dbReference type="EMBL" id="PXX67075.1"/>
    </source>
</evidence>
<sequence>MNTTSMRFGLVITPRSGAAWAKDARDAEQRGYRTILLPDTLNTPSPFPALAAAAAVTGTVRLRPNVLAAPLRTAAATVRETAALQLLSDGRFELGIGSGRPDAGSEAERLGLPWGSAAERRAQLADTIAAVRAQVDPAPEVVVAASGPRMLAAAAEFADRILLAAGPQVTEAELADMVRVVRDHTDRDIPFSHQLIGLGDRLPYWTSARLGLSADALRAAGAAGVLDADPDAAAAVLENRREKYGIDEVIVPGELSDAFAPVLARFPHDQ</sequence>
<gene>
    <name evidence="2" type="ORF">DFR70_103831</name>
</gene>
<dbReference type="AlphaFoldDB" id="A0A318KBA3"/>
<dbReference type="GO" id="GO:0016705">
    <property type="term" value="F:oxidoreductase activity, acting on paired donors, with incorporation or reduction of molecular oxygen"/>
    <property type="evidence" value="ECO:0007669"/>
    <property type="project" value="InterPro"/>
</dbReference>
<dbReference type="PANTHER" id="PTHR43244:SF2">
    <property type="entry name" value="CONSERVED HYPOTHETICAL ALANINE AND PROLINE-RICH PROTEIN"/>
    <property type="match status" value="1"/>
</dbReference>